<evidence type="ECO:0000259" key="2">
    <source>
        <dbReference type="Pfam" id="PF19313"/>
    </source>
</evidence>
<dbReference type="EMBL" id="UINC01000514">
    <property type="protein sequence ID" value="SUZ56639.1"/>
    <property type="molecule type" value="Genomic_DNA"/>
</dbReference>
<dbReference type="InterPro" id="IPR045670">
    <property type="entry name" value="DUF5916"/>
</dbReference>
<sequence length="785" mass="88767">MHPPTAHTPVVRLHTILLAFVLFSVMTLPAEASPWQDRANIQGEKQEPQNGGQLGISDRDQQTTRDTASIGRMLQAMLVTSNINLDGVLDEEAWELAENGTAFVQREPFQGAPATEQTFVQVVYTNDTLYIGIRALDADPSGIIAKDMVRDGSGDGRWAGKLESDDSVIVLLDTFHDRRNAFYFETNPLAARVDALITDEGRDRNFEWDGVWNAAVRRSEEGWSAELEIPFNTLRFNPDNDTWGMNVRRVIRRKNEEVYWAPIMRDADMYRVSQYGQLTNMEVGNPARNLRIKPFVIASGDEGVTTDVGNVAGNAQIGLDLRWGITDSMAFDLTANTDFAQVEADEQRVNLTRFSLFFPEKREFFLENAGIFEFGGGGGGDHGGGMRGPLMQVYHSRQIGIARGDQVPIIAGGKLTGRAGDWNIGLLNVQTAEHKFAANPDSPNIKPDIEPSTNWTVARIKRNIGERSSLGAIFTNRQSSGDDYNRVLGFDADLNPHQKLSVTGYYTLSDNPWADSENWAGGGAFNWRGPTWRFGASVDDIRENYAPEVGFVSRRGIRRFNPQITYEPRPSNISWIRNLSFEVRNTVVTRTDNTVETWDGNIRFFAFLLESDDWIGFFFNPNYERLFEPFEIQDGIVIPAGEYTFHDWSIYGRSNPGRDVSVSFRVSNGGFFDGTRLNSNFTVNYRPSPYFRSETEWGYNDVVLSVGTFKTNVLRQRFNTSFSPNLSINSYIQYVDTENMISMNTRLNWIYKPGSDLFIVYNQNWIGGETQNRALIFKFTYLWTL</sequence>
<dbReference type="AlphaFoldDB" id="A0A381NQP2"/>
<protein>
    <recommendedName>
        <fullName evidence="2">DUF5916 domain-containing protein</fullName>
    </recommendedName>
</protein>
<evidence type="ECO:0000313" key="3">
    <source>
        <dbReference type="EMBL" id="SUZ56639.1"/>
    </source>
</evidence>
<reference evidence="3" key="1">
    <citation type="submission" date="2018-05" db="EMBL/GenBank/DDBJ databases">
        <authorList>
            <person name="Lanie J.A."/>
            <person name="Ng W.-L."/>
            <person name="Kazmierczak K.M."/>
            <person name="Andrzejewski T.M."/>
            <person name="Davidsen T.M."/>
            <person name="Wayne K.J."/>
            <person name="Tettelin H."/>
            <person name="Glass J.I."/>
            <person name="Rusch D."/>
            <person name="Podicherti R."/>
            <person name="Tsui H.-C.T."/>
            <person name="Winkler M.E."/>
        </authorList>
    </citation>
    <scope>NUCLEOTIDE SEQUENCE</scope>
</reference>
<dbReference type="Pfam" id="PF19313">
    <property type="entry name" value="DUF5916"/>
    <property type="match status" value="1"/>
</dbReference>
<dbReference type="Gene3D" id="2.60.40.1190">
    <property type="match status" value="1"/>
</dbReference>
<proteinExistence type="predicted"/>
<dbReference type="SUPFAM" id="SSF49344">
    <property type="entry name" value="CBD9-like"/>
    <property type="match status" value="1"/>
</dbReference>
<evidence type="ECO:0000256" key="1">
    <source>
        <dbReference type="SAM" id="MobiDB-lite"/>
    </source>
</evidence>
<name>A0A381NQP2_9ZZZZ</name>
<dbReference type="CDD" id="cd09618">
    <property type="entry name" value="CBM9_like_2"/>
    <property type="match status" value="1"/>
</dbReference>
<accession>A0A381NQP2</accession>
<feature type="region of interest" description="Disordered" evidence="1">
    <location>
        <begin position="44"/>
        <end position="65"/>
    </location>
</feature>
<gene>
    <name evidence="3" type="ORF">METZ01_LOCUS9493</name>
</gene>
<organism evidence="3">
    <name type="scientific">marine metagenome</name>
    <dbReference type="NCBI Taxonomy" id="408172"/>
    <lineage>
        <taxon>unclassified sequences</taxon>
        <taxon>metagenomes</taxon>
        <taxon>ecological metagenomes</taxon>
    </lineage>
</organism>
<feature type="domain" description="DUF5916" evidence="2">
    <location>
        <begin position="291"/>
        <end position="708"/>
    </location>
</feature>